<dbReference type="Proteomes" id="UP000824120">
    <property type="component" value="Chromosome 11"/>
</dbReference>
<keyword evidence="2" id="KW-1185">Reference proteome</keyword>
<reference evidence="1 2" key="1">
    <citation type="submission" date="2020-09" db="EMBL/GenBank/DDBJ databases">
        <title>De no assembly of potato wild relative species, Solanum commersonii.</title>
        <authorList>
            <person name="Cho K."/>
        </authorList>
    </citation>
    <scope>NUCLEOTIDE SEQUENCE [LARGE SCALE GENOMIC DNA]</scope>
    <source>
        <strain evidence="1">LZ3.2</strain>
        <tissue evidence="1">Leaf</tissue>
    </source>
</reference>
<organism evidence="1 2">
    <name type="scientific">Solanum commersonii</name>
    <name type="common">Commerson's wild potato</name>
    <name type="synonym">Commerson's nightshade</name>
    <dbReference type="NCBI Taxonomy" id="4109"/>
    <lineage>
        <taxon>Eukaryota</taxon>
        <taxon>Viridiplantae</taxon>
        <taxon>Streptophyta</taxon>
        <taxon>Embryophyta</taxon>
        <taxon>Tracheophyta</taxon>
        <taxon>Spermatophyta</taxon>
        <taxon>Magnoliopsida</taxon>
        <taxon>eudicotyledons</taxon>
        <taxon>Gunneridae</taxon>
        <taxon>Pentapetalae</taxon>
        <taxon>asterids</taxon>
        <taxon>lamiids</taxon>
        <taxon>Solanales</taxon>
        <taxon>Solanaceae</taxon>
        <taxon>Solanoideae</taxon>
        <taxon>Solaneae</taxon>
        <taxon>Solanum</taxon>
    </lineage>
</organism>
<comment type="caution">
    <text evidence="1">The sequence shown here is derived from an EMBL/GenBank/DDBJ whole genome shotgun (WGS) entry which is preliminary data.</text>
</comment>
<accession>A0A9J5WN79</accession>
<name>A0A9J5WN79_SOLCO</name>
<evidence type="ECO:0000313" key="1">
    <source>
        <dbReference type="EMBL" id="KAG5576805.1"/>
    </source>
</evidence>
<evidence type="ECO:0000313" key="2">
    <source>
        <dbReference type="Proteomes" id="UP000824120"/>
    </source>
</evidence>
<dbReference type="EMBL" id="JACXVP010000011">
    <property type="protein sequence ID" value="KAG5576805.1"/>
    <property type="molecule type" value="Genomic_DNA"/>
</dbReference>
<sequence length="85" mass="10026">MRNLLIEAAEVLPQDNEDFLFGKLQQLVFRSIEIGFHHTLLLAVINIRLVEVGYMKPPFIYFSIFMFDMACRRGVQYSRDSSYVY</sequence>
<dbReference type="AlphaFoldDB" id="A0A9J5WN79"/>
<protein>
    <submittedName>
        <fullName evidence="1">Uncharacterized protein</fullName>
    </submittedName>
</protein>
<gene>
    <name evidence="1" type="ORF">H5410_056939</name>
</gene>
<proteinExistence type="predicted"/>